<geneLocation type="plasmid" evidence="1 2">
    <name>pLPU83c</name>
</geneLocation>
<gene>
    <name evidence="1" type="ORF">LPU83_pLPU83c_0727</name>
</gene>
<dbReference type="PATRIC" id="fig|348824.6.peg.5495"/>
<protein>
    <submittedName>
        <fullName evidence="1">Uncharacterized protein</fullName>
    </submittedName>
</protein>
<dbReference type="EMBL" id="HG916854">
    <property type="protein sequence ID" value="CDM61289.1"/>
    <property type="molecule type" value="Genomic_DNA"/>
</dbReference>
<reference evidence="1" key="1">
    <citation type="submission" date="2013-11" db="EMBL/GenBank/DDBJ databases">
        <title>Draft genome sequence of the broad-host-range Rhizobium sp. LPU83 strain, a member of the low-genetic diversity Oregon-like Rhizobium sp. group.</title>
        <authorList>
            <person name="Wibberg D."/>
            <person name="Puehler A."/>
            <person name="Schlueter A."/>
        </authorList>
    </citation>
    <scope>NUCLEOTIDE SEQUENCE [LARGE SCALE GENOMIC DNA]</scope>
    <source>
        <strain evidence="1">LPU83</strain>
        <plasmid evidence="1">pLPU83c</plasmid>
    </source>
</reference>
<evidence type="ECO:0000313" key="2">
    <source>
        <dbReference type="Proteomes" id="UP000019443"/>
    </source>
</evidence>
<dbReference type="Proteomes" id="UP000019443">
    <property type="component" value="Plasmid pLPU83c"/>
</dbReference>
<dbReference type="HOGENOM" id="CLU_3121971_0_0_5"/>
<proteinExistence type="predicted"/>
<dbReference type="AlphaFoldDB" id="W6RKA9"/>
<evidence type="ECO:0000313" key="1">
    <source>
        <dbReference type="EMBL" id="CDM61289.1"/>
    </source>
</evidence>
<organism evidence="1 2">
    <name type="scientific">Rhizobium favelukesii</name>
    <dbReference type="NCBI Taxonomy" id="348824"/>
    <lineage>
        <taxon>Bacteria</taxon>
        <taxon>Pseudomonadati</taxon>
        <taxon>Pseudomonadota</taxon>
        <taxon>Alphaproteobacteria</taxon>
        <taxon>Hyphomicrobiales</taxon>
        <taxon>Rhizobiaceae</taxon>
        <taxon>Rhizobium/Agrobacterium group</taxon>
        <taxon>Rhizobium</taxon>
    </lineage>
</organism>
<keyword evidence="1" id="KW-0614">Plasmid</keyword>
<keyword evidence="2" id="KW-1185">Reference proteome</keyword>
<sequence length="50" mass="5678">MVANQNCPIASSRSLNSAHLTSRDYYLILGLIKPKQTERTLEYWSQVSGH</sequence>
<dbReference type="KEGG" id="rhl:LPU83_pLPU83c_0727"/>
<accession>W6RKA9</accession>
<name>W6RKA9_9HYPH</name>